<dbReference type="EMBL" id="FQVM01000013">
    <property type="protein sequence ID" value="SHE83196.1"/>
    <property type="molecule type" value="Genomic_DNA"/>
</dbReference>
<accession>A0A1M4WPN6</accession>
<gene>
    <name evidence="2" type="ORF">SAMN05443638_11345</name>
</gene>
<dbReference type="RefSeq" id="WP_072895962.1">
    <property type="nucleotide sequence ID" value="NZ_FQVM01000013.1"/>
</dbReference>
<evidence type="ECO:0000313" key="3">
    <source>
        <dbReference type="Proteomes" id="UP000184035"/>
    </source>
</evidence>
<dbReference type="InterPro" id="IPR051454">
    <property type="entry name" value="RNA/ubiquinone_mod_enzymes"/>
</dbReference>
<dbReference type="AlphaFoldDB" id="A0A1M4WPN6"/>
<dbReference type="PROSITE" id="PS01276">
    <property type="entry name" value="PEPTIDASE_U32"/>
    <property type="match status" value="1"/>
</dbReference>
<dbReference type="Proteomes" id="UP000184035">
    <property type="component" value="Unassembled WGS sequence"/>
</dbReference>
<evidence type="ECO:0000259" key="1">
    <source>
        <dbReference type="Pfam" id="PF12392"/>
    </source>
</evidence>
<dbReference type="GO" id="GO:0008233">
    <property type="term" value="F:peptidase activity"/>
    <property type="evidence" value="ECO:0007669"/>
    <property type="project" value="UniProtKB-KW"/>
</dbReference>
<dbReference type="PANTHER" id="PTHR30217:SF10">
    <property type="entry name" value="23S RRNA 5-HYDROXYCYTIDINE C2501 SYNTHASE"/>
    <property type="match status" value="1"/>
</dbReference>
<dbReference type="STRING" id="1533.SAMN05443638_11345"/>
<dbReference type="Pfam" id="PF12392">
    <property type="entry name" value="DUF3656"/>
    <property type="match status" value="1"/>
</dbReference>
<dbReference type="PANTHER" id="PTHR30217">
    <property type="entry name" value="PEPTIDASE U32 FAMILY"/>
    <property type="match status" value="1"/>
</dbReference>
<dbReference type="InterPro" id="IPR020988">
    <property type="entry name" value="Pept_U32_collagenase"/>
</dbReference>
<name>A0A1M4WPN6_9CLOT</name>
<sequence length="780" mass="89528">MERIELLAPAGSMESLIAAINKGADAIYLGGSKFSARAYASNFDEEELEKAVDYAHLYGVKVYITLNTLIKEKEFKEAQKYIGFLYRIGVDALIVQDLGIFKYIKDNYNDFEVHGSTQMTIHNGEAALYFKERGFHRIVLSRELTLKEIEYISKKLKVETEIFIHGALCISYSGQCLMSSSIGGRSGNRGRCAQSCRLPYTLINEEDNKKISGYLLSPKDICTVDNIKDIINTGAYSLKIEGRMKRPEYVAGVVESYRDAIDSAIKNKKETIKNKKDLLLQLFNREGFSKAFLYKNEGKDMMAYNMPKNTGVFLGSILSNGEIILEKDINLKDGIRNGEGGFTISKIIKKNKEVDFALKGETVRLFPKDYKKGDKLYKTSDVKLLEGYKTSYLNKFQKKIPLSIDVDFKIDNNIEISCSYNGENFKVLGELVQKPLKRPIDKNKLEENLKKSGETPFKVDKINFINFEEGFIPVSSINDVRRKLIEEIENNIIKAFKRNNRVQGKSLEIKERSVPDFQYIYEIREKEQLKALKNLNIENIIINPWGKNKEDISLEDLKDISKFYLKVPTIVKEEFNYICQIVNEFKEKIEGIVTSNVGIISKFKDDFIIIGDYKLNIFNKNTAMFYSEDINLLPLSVELNRKEIGDLLKSSKNNFYINIYGKVENMVMEYCPIGSNFGGKSSKKICSEPCKTNNFLLKDRMNEFFKVKTDRFCRAHLYNSVPTNLIGEKEDLISLGINKFKVEFVDENYEDTIKVINMIKGKEEIDSREFTKGHYKRGVQ</sequence>
<evidence type="ECO:0000313" key="2">
    <source>
        <dbReference type="EMBL" id="SHE83196.1"/>
    </source>
</evidence>
<keyword evidence="2" id="KW-0378">Hydrolase</keyword>
<keyword evidence="3" id="KW-1185">Reference proteome</keyword>
<protein>
    <submittedName>
        <fullName evidence="2">Putative protease</fullName>
    </submittedName>
</protein>
<dbReference type="Pfam" id="PF01136">
    <property type="entry name" value="Peptidase_U32"/>
    <property type="match status" value="2"/>
</dbReference>
<feature type="domain" description="Peptidase U32 collagenase" evidence="1">
    <location>
        <begin position="376"/>
        <end position="492"/>
    </location>
</feature>
<dbReference type="GO" id="GO:0006508">
    <property type="term" value="P:proteolysis"/>
    <property type="evidence" value="ECO:0007669"/>
    <property type="project" value="UniProtKB-KW"/>
</dbReference>
<proteinExistence type="predicted"/>
<reference evidence="2 3" key="1">
    <citation type="submission" date="2016-11" db="EMBL/GenBank/DDBJ databases">
        <authorList>
            <person name="Jaros S."/>
            <person name="Januszkiewicz K."/>
            <person name="Wedrychowicz H."/>
        </authorList>
    </citation>
    <scope>NUCLEOTIDE SEQUENCE [LARGE SCALE GENOMIC DNA]</scope>
    <source>
        <strain evidence="2 3">DSM 2631</strain>
    </source>
</reference>
<dbReference type="InterPro" id="IPR001539">
    <property type="entry name" value="Peptidase_U32"/>
</dbReference>
<keyword evidence="2" id="KW-0645">Protease</keyword>
<organism evidence="2 3">
    <name type="scientific">Clostridium fallax</name>
    <dbReference type="NCBI Taxonomy" id="1533"/>
    <lineage>
        <taxon>Bacteria</taxon>
        <taxon>Bacillati</taxon>
        <taxon>Bacillota</taxon>
        <taxon>Clostridia</taxon>
        <taxon>Eubacteriales</taxon>
        <taxon>Clostridiaceae</taxon>
        <taxon>Clostridium</taxon>
    </lineage>
</organism>
<dbReference type="OrthoDB" id="9807498at2"/>